<proteinExistence type="predicted"/>
<dbReference type="EMBL" id="BAABAH010000003">
    <property type="protein sequence ID" value="GAA3811075.1"/>
    <property type="molecule type" value="Genomic_DNA"/>
</dbReference>
<evidence type="ECO:0000256" key="1">
    <source>
        <dbReference type="SAM" id="MobiDB-lite"/>
    </source>
</evidence>
<organism evidence="2 3">
    <name type="scientific">Nocardioides panacisoli</name>
    <dbReference type="NCBI Taxonomy" id="627624"/>
    <lineage>
        <taxon>Bacteria</taxon>
        <taxon>Bacillati</taxon>
        <taxon>Actinomycetota</taxon>
        <taxon>Actinomycetes</taxon>
        <taxon>Propionibacteriales</taxon>
        <taxon>Nocardioidaceae</taxon>
        <taxon>Nocardioides</taxon>
    </lineage>
</organism>
<protein>
    <submittedName>
        <fullName evidence="2">Transposase</fullName>
    </submittedName>
</protein>
<name>A0ABP7I5B5_9ACTN</name>
<dbReference type="Pfam" id="PF01527">
    <property type="entry name" value="HTH_Tnp_1"/>
    <property type="match status" value="1"/>
</dbReference>
<sequence length="97" mass="10767">MPKAFPKEFRADVIRVYRESDSSMAQVAKDFGISPSCLKRWLAIDEHDSASKSSGSSSGSESAELREANKRIKLLEQENEVLRRAAAYLSQAHLPGK</sequence>
<evidence type="ECO:0000313" key="2">
    <source>
        <dbReference type="EMBL" id="GAA3811075.1"/>
    </source>
</evidence>
<dbReference type="Proteomes" id="UP001501821">
    <property type="component" value="Unassembled WGS sequence"/>
</dbReference>
<feature type="compositionally biased region" description="Low complexity" evidence="1">
    <location>
        <begin position="51"/>
        <end position="62"/>
    </location>
</feature>
<keyword evidence="3" id="KW-1185">Reference proteome</keyword>
<feature type="region of interest" description="Disordered" evidence="1">
    <location>
        <begin position="47"/>
        <end position="66"/>
    </location>
</feature>
<dbReference type="InterPro" id="IPR009057">
    <property type="entry name" value="Homeodomain-like_sf"/>
</dbReference>
<comment type="caution">
    <text evidence="2">The sequence shown here is derived from an EMBL/GenBank/DDBJ whole genome shotgun (WGS) entry which is preliminary data.</text>
</comment>
<accession>A0ABP7I5B5</accession>
<dbReference type="Gene3D" id="1.10.10.60">
    <property type="entry name" value="Homeodomain-like"/>
    <property type="match status" value="1"/>
</dbReference>
<dbReference type="SUPFAM" id="SSF46689">
    <property type="entry name" value="Homeodomain-like"/>
    <property type="match status" value="1"/>
</dbReference>
<gene>
    <name evidence="2" type="ORF">GCM10022242_11950</name>
</gene>
<dbReference type="InterPro" id="IPR002514">
    <property type="entry name" value="Transposase_8"/>
</dbReference>
<reference evidence="3" key="1">
    <citation type="journal article" date="2019" name="Int. J. Syst. Evol. Microbiol.">
        <title>The Global Catalogue of Microorganisms (GCM) 10K type strain sequencing project: providing services to taxonomists for standard genome sequencing and annotation.</title>
        <authorList>
            <consortium name="The Broad Institute Genomics Platform"/>
            <consortium name="The Broad Institute Genome Sequencing Center for Infectious Disease"/>
            <person name="Wu L."/>
            <person name="Ma J."/>
        </authorList>
    </citation>
    <scope>NUCLEOTIDE SEQUENCE [LARGE SCALE GENOMIC DNA]</scope>
    <source>
        <strain evidence="3">JCM 16953</strain>
    </source>
</reference>
<evidence type="ECO:0000313" key="3">
    <source>
        <dbReference type="Proteomes" id="UP001501821"/>
    </source>
</evidence>